<dbReference type="EMBL" id="AP026867">
    <property type="protein sequence ID" value="BDS11250.1"/>
    <property type="molecule type" value="Genomic_DNA"/>
</dbReference>
<keyword evidence="1" id="KW-1133">Transmembrane helix</keyword>
<sequence length="179" mass="20979">MKSFFGSLKHEYLLEKPLKEIIPNLELLIKGTDKFEGKLEEITEKNNPTQKIYKLSLFSEDTFRYRQSISHSHKYTCDGIIVNENNFTRIVINIYSHDQLEFANILAFIFILLFSIISFLNRINPFLSIKSNNFEFTLIFAFVLNCLSIRQAFLYKKQGLKDVDELIGNLKSKNHCNQL</sequence>
<dbReference type="AlphaFoldDB" id="A0A915YDW1"/>
<keyword evidence="1" id="KW-0472">Membrane</keyword>
<keyword evidence="1" id="KW-0812">Transmembrane</keyword>
<proteinExistence type="predicted"/>
<name>A0A915YDW1_9BACT</name>
<organism evidence="2 3">
    <name type="scientific">Aureispira anguillae</name>
    <dbReference type="NCBI Taxonomy" id="2864201"/>
    <lineage>
        <taxon>Bacteria</taxon>
        <taxon>Pseudomonadati</taxon>
        <taxon>Bacteroidota</taxon>
        <taxon>Saprospiria</taxon>
        <taxon>Saprospirales</taxon>
        <taxon>Saprospiraceae</taxon>
        <taxon>Aureispira</taxon>
    </lineage>
</organism>
<keyword evidence="3" id="KW-1185">Reference proteome</keyword>
<dbReference type="KEGG" id="aup:AsAng_0019620"/>
<dbReference type="Proteomes" id="UP001060919">
    <property type="component" value="Chromosome"/>
</dbReference>
<feature type="transmembrane region" description="Helical" evidence="1">
    <location>
        <begin position="133"/>
        <end position="153"/>
    </location>
</feature>
<dbReference type="RefSeq" id="WP_264792451.1">
    <property type="nucleotide sequence ID" value="NZ_AP026867.1"/>
</dbReference>
<feature type="transmembrane region" description="Helical" evidence="1">
    <location>
        <begin position="102"/>
        <end position="121"/>
    </location>
</feature>
<gene>
    <name evidence="2" type="ORF">AsAng_0019620</name>
</gene>
<accession>A0A915YDW1</accession>
<evidence type="ECO:0000313" key="3">
    <source>
        <dbReference type="Proteomes" id="UP001060919"/>
    </source>
</evidence>
<evidence type="ECO:0000313" key="2">
    <source>
        <dbReference type="EMBL" id="BDS11250.1"/>
    </source>
</evidence>
<evidence type="ECO:0000256" key="1">
    <source>
        <dbReference type="SAM" id="Phobius"/>
    </source>
</evidence>
<protein>
    <submittedName>
        <fullName evidence="2">Uncharacterized protein</fullName>
    </submittedName>
</protein>
<reference evidence="2" key="1">
    <citation type="submission" date="2022-09" db="EMBL/GenBank/DDBJ databases">
        <title>Aureispira anguillicida sp. nov., isolated from Leptocephalus of Japanese eel Anguilla japonica.</title>
        <authorList>
            <person name="Yuasa K."/>
            <person name="Mekata T."/>
            <person name="Ikunari K."/>
        </authorList>
    </citation>
    <scope>NUCLEOTIDE SEQUENCE</scope>
    <source>
        <strain evidence="2">EL160426</strain>
    </source>
</reference>